<name>A0A6P7TYE4_9MOLL</name>
<dbReference type="SUPFAM" id="SSF48403">
    <property type="entry name" value="Ankyrin repeat"/>
    <property type="match status" value="1"/>
</dbReference>
<dbReference type="RefSeq" id="XP_029654945.1">
    <property type="nucleotide sequence ID" value="XM_029799085.1"/>
</dbReference>
<keyword evidence="2" id="KW-0716">Sensory transduction</keyword>
<reference evidence="11" key="1">
    <citation type="submission" date="2025-08" db="UniProtKB">
        <authorList>
            <consortium name="RefSeq"/>
        </authorList>
    </citation>
    <scope>IDENTIFICATION</scope>
</reference>
<dbReference type="GO" id="GO:0034220">
    <property type="term" value="P:monoatomic ion transmembrane transport"/>
    <property type="evidence" value="ECO:0007669"/>
    <property type="project" value="UniProtKB-KW"/>
</dbReference>
<dbReference type="Proteomes" id="UP000515154">
    <property type="component" value="Unplaced"/>
</dbReference>
<keyword evidence="5" id="KW-0406">Ion transport</keyword>
<keyword evidence="3" id="KW-0677">Repeat</keyword>
<gene>
    <name evidence="11" type="primary">LOC115228512</name>
</gene>
<evidence type="ECO:0000256" key="6">
    <source>
        <dbReference type="ARBA" id="ARBA00023180"/>
    </source>
</evidence>
<feature type="repeat" description="ANK" evidence="8">
    <location>
        <begin position="1"/>
        <end position="27"/>
    </location>
</feature>
<evidence type="ECO:0000256" key="9">
    <source>
        <dbReference type="SAM" id="Phobius"/>
    </source>
</evidence>
<dbReference type="AlphaFoldDB" id="A0A6P7TYE4"/>
<dbReference type="GO" id="GO:0022857">
    <property type="term" value="F:transmembrane transporter activity"/>
    <property type="evidence" value="ECO:0007669"/>
    <property type="project" value="TreeGrafter"/>
</dbReference>
<keyword evidence="10" id="KW-1185">Reference proteome</keyword>
<accession>A0A6P7TYE4</accession>
<evidence type="ECO:0000256" key="3">
    <source>
        <dbReference type="ARBA" id="ARBA00022737"/>
    </source>
</evidence>
<evidence type="ECO:0000313" key="11">
    <source>
        <dbReference type="RefSeq" id="XP_029654945.1"/>
    </source>
</evidence>
<dbReference type="PANTHER" id="PTHR47143:SF1">
    <property type="entry name" value="ION_TRANS DOMAIN-CONTAINING PROTEIN"/>
    <property type="match status" value="1"/>
</dbReference>
<dbReference type="PROSITE" id="PS50088">
    <property type="entry name" value="ANK_REPEAT"/>
    <property type="match status" value="1"/>
</dbReference>
<keyword evidence="9" id="KW-0812">Transmembrane</keyword>
<keyword evidence="6" id="KW-0325">Glycoprotein</keyword>
<organism evidence="10 11">
    <name type="scientific">Octopus sinensis</name>
    <name type="common">East Asian common octopus</name>
    <dbReference type="NCBI Taxonomy" id="2607531"/>
    <lineage>
        <taxon>Eukaryota</taxon>
        <taxon>Metazoa</taxon>
        <taxon>Spiralia</taxon>
        <taxon>Lophotrochozoa</taxon>
        <taxon>Mollusca</taxon>
        <taxon>Cephalopoda</taxon>
        <taxon>Coleoidea</taxon>
        <taxon>Octopodiformes</taxon>
        <taxon>Octopoda</taxon>
        <taxon>Incirrata</taxon>
        <taxon>Octopodidae</taxon>
        <taxon>Octopus</taxon>
    </lineage>
</organism>
<keyword evidence="1" id="KW-0813">Transport</keyword>
<proteinExistence type="predicted"/>
<sequence length="193" mass="21987">MIAASFGNTDSVQILLKHGSRIASIDKNDRNSIFLAAQENQSVTLTKELLGHPLAMELIHSKWVNYGQYFFYINMLFSLIFTVALTTYLYLSNSPKFVFIDKLIQSSKFKYSRMSFHELQQRNWNSNCNCMISLLELAMATGSGFGFSWMHEYDFNYAEICLIRDLCGHVGLAVDDIKGVQEEAVLQKIAKQA</sequence>
<keyword evidence="7" id="KW-0407">Ion channel</keyword>
<evidence type="ECO:0000313" key="10">
    <source>
        <dbReference type="Proteomes" id="UP000515154"/>
    </source>
</evidence>
<evidence type="ECO:0000256" key="1">
    <source>
        <dbReference type="ARBA" id="ARBA00022448"/>
    </source>
</evidence>
<keyword evidence="4 8" id="KW-0040">ANK repeat</keyword>
<keyword evidence="9" id="KW-0472">Membrane</keyword>
<evidence type="ECO:0000256" key="7">
    <source>
        <dbReference type="ARBA" id="ARBA00023303"/>
    </source>
</evidence>
<feature type="transmembrane region" description="Helical" evidence="9">
    <location>
        <begin position="69"/>
        <end position="91"/>
    </location>
</feature>
<dbReference type="InterPro" id="IPR036770">
    <property type="entry name" value="Ankyrin_rpt-contain_sf"/>
</dbReference>
<dbReference type="InterPro" id="IPR002110">
    <property type="entry name" value="Ankyrin_rpt"/>
</dbReference>
<evidence type="ECO:0000256" key="8">
    <source>
        <dbReference type="PROSITE-ProRule" id="PRU00023"/>
    </source>
</evidence>
<evidence type="ECO:0000256" key="4">
    <source>
        <dbReference type="ARBA" id="ARBA00023043"/>
    </source>
</evidence>
<evidence type="ECO:0000256" key="2">
    <source>
        <dbReference type="ARBA" id="ARBA00022606"/>
    </source>
</evidence>
<dbReference type="PANTHER" id="PTHR47143">
    <property type="entry name" value="TRANSIENT RECEPTOR POTENTIAL CATION CHANNEL PROTEIN PAINLESS"/>
    <property type="match status" value="1"/>
</dbReference>
<protein>
    <submittedName>
        <fullName evidence="11">Uncharacterized protein LOC115228512</fullName>
    </submittedName>
</protein>
<dbReference type="Gene3D" id="1.25.40.20">
    <property type="entry name" value="Ankyrin repeat-containing domain"/>
    <property type="match status" value="1"/>
</dbReference>
<dbReference type="GO" id="GO:1902495">
    <property type="term" value="C:transmembrane transporter complex"/>
    <property type="evidence" value="ECO:0007669"/>
    <property type="project" value="TreeGrafter"/>
</dbReference>
<keyword evidence="9" id="KW-1133">Transmembrane helix</keyword>
<dbReference type="InterPro" id="IPR052076">
    <property type="entry name" value="TRP_cation_channel"/>
</dbReference>
<dbReference type="KEGG" id="osn:115228512"/>
<evidence type="ECO:0000256" key="5">
    <source>
        <dbReference type="ARBA" id="ARBA00023065"/>
    </source>
</evidence>